<dbReference type="GO" id="GO:0051301">
    <property type="term" value="P:cell division"/>
    <property type="evidence" value="ECO:0007669"/>
    <property type="project" value="UniProtKB-KW"/>
</dbReference>
<accession>A0A1G6MJQ1</accession>
<keyword evidence="3" id="KW-0131">Cell cycle</keyword>
<dbReference type="STRING" id="1612202.SAMN05421734_11127"/>
<gene>
    <name evidence="3" type="ORF">SAMN05421734_11127</name>
</gene>
<protein>
    <submittedName>
        <fullName evidence="3">Cell division protein DivIC</fullName>
    </submittedName>
</protein>
<sequence>MGERKRNVTRLESTYMNQYDAHIERQKKRKRALKRRLVAFSIIALIVSFSLLTHHLNQRSIHAEQMEKLEALTEEQESLASEEESLREEIRLLEDESYVLRIAKTNYFFTDEGEIVFKLTEEDPAY</sequence>
<keyword evidence="3" id="KW-0132">Cell division</keyword>
<dbReference type="InterPro" id="IPR007060">
    <property type="entry name" value="FtsL/DivIC"/>
</dbReference>
<dbReference type="Pfam" id="PF04977">
    <property type="entry name" value="DivIC"/>
    <property type="match status" value="1"/>
</dbReference>
<dbReference type="PANTHER" id="PTHR40027">
    <property type="entry name" value="CELL DIVISION PROTEIN DIVIC"/>
    <property type="match status" value="1"/>
</dbReference>
<dbReference type="OrthoDB" id="2991180at2"/>
<feature type="coiled-coil region" evidence="1">
    <location>
        <begin position="62"/>
        <end position="96"/>
    </location>
</feature>
<keyword evidence="2" id="KW-1133">Transmembrane helix</keyword>
<reference evidence="4" key="1">
    <citation type="submission" date="2016-09" db="EMBL/GenBank/DDBJ databases">
        <authorList>
            <person name="Varghese N."/>
            <person name="Submissions S."/>
        </authorList>
    </citation>
    <scope>NUCLEOTIDE SEQUENCE [LARGE SCALE GENOMIC DNA]</scope>
    <source>
        <strain evidence="4">S5</strain>
    </source>
</reference>
<dbReference type="PANTHER" id="PTHR40027:SF1">
    <property type="entry name" value="CELL DIVISION PROTEIN DIVIC"/>
    <property type="match status" value="1"/>
</dbReference>
<evidence type="ECO:0000313" key="3">
    <source>
        <dbReference type="EMBL" id="SDC55216.1"/>
    </source>
</evidence>
<keyword evidence="2" id="KW-0472">Membrane</keyword>
<dbReference type="EMBL" id="FMYI01000011">
    <property type="protein sequence ID" value="SDC55216.1"/>
    <property type="molecule type" value="Genomic_DNA"/>
</dbReference>
<organism evidence="3 4">
    <name type="scientific">Pelagirhabdus alkalitolerans</name>
    <dbReference type="NCBI Taxonomy" id="1612202"/>
    <lineage>
        <taxon>Bacteria</taxon>
        <taxon>Bacillati</taxon>
        <taxon>Bacillota</taxon>
        <taxon>Bacilli</taxon>
        <taxon>Bacillales</taxon>
        <taxon>Bacillaceae</taxon>
        <taxon>Pelagirhabdus</taxon>
    </lineage>
</organism>
<dbReference type="AlphaFoldDB" id="A0A1G6MJQ1"/>
<feature type="transmembrane region" description="Helical" evidence="2">
    <location>
        <begin position="37"/>
        <end position="56"/>
    </location>
</feature>
<dbReference type="InterPro" id="IPR039076">
    <property type="entry name" value="DivIC"/>
</dbReference>
<keyword evidence="2" id="KW-0812">Transmembrane</keyword>
<proteinExistence type="predicted"/>
<name>A0A1G6MJQ1_9BACI</name>
<dbReference type="RefSeq" id="WP_090796948.1">
    <property type="nucleotide sequence ID" value="NZ_FMYI01000011.1"/>
</dbReference>
<evidence type="ECO:0000256" key="1">
    <source>
        <dbReference type="SAM" id="Coils"/>
    </source>
</evidence>
<keyword evidence="4" id="KW-1185">Reference proteome</keyword>
<keyword evidence="1" id="KW-0175">Coiled coil</keyword>
<evidence type="ECO:0000256" key="2">
    <source>
        <dbReference type="SAM" id="Phobius"/>
    </source>
</evidence>
<dbReference type="Proteomes" id="UP000242949">
    <property type="component" value="Unassembled WGS sequence"/>
</dbReference>
<evidence type="ECO:0000313" key="4">
    <source>
        <dbReference type="Proteomes" id="UP000242949"/>
    </source>
</evidence>